<protein>
    <submittedName>
        <fullName evidence="2">Uncharacterized protein</fullName>
    </submittedName>
</protein>
<reference evidence="2 3" key="1">
    <citation type="journal article" date="2012" name="BMC Genomics">
        <title>Sequencing the genome of Marssonina brunnea reveals fungus-poplar co-evolution.</title>
        <authorList>
            <person name="Zhu S."/>
            <person name="Cao Y.-Z."/>
            <person name="Jiang C."/>
            <person name="Tan B.-Y."/>
            <person name="Wang Z."/>
            <person name="Feng S."/>
            <person name="Zhang L."/>
            <person name="Su X.-H."/>
            <person name="Brejova B."/>
            <person name="Vinar T."/>
            <person name="Xu M."/>
            <person name="Wang M.-X."/>
            <person name="Zhang S.-G."/>
            <person name="Huang M.-R."/>
            <person name="Wu R."/>
            <person name="Zhou Y."/>
        </authorList>
    </citation>
    <scope>NUCLEOTIDE SEQUENCE [LARGE SCALE GENOMIC DNA]</scope>
    <source>
        <strain evidence="2 3">MB_m1</strain>
    </source>
</reference>
<name>K1WQL9_MARBU</name>
<feature type="signal peptide" evidence="1">
    <location>
        <begin position="1"/>
        <end position="23"/>
    </location>
</feature>
<dbReference type="InterPro" id="IPR045564">
    <property type="entry name" value="DUF5910"/>
</dbReference>
<dbReference type="eggNOG" id="ENOG502SUI0">
    <property type="taxonomic scope" value="Eukaryota"/>
</dbReference>
<dbReference type="EMBL" id="JH921442">
    <property type="protein sequence ID" value="EKD15301.1"/>
    <property type="molecule type" value="Genomic_DNA"/>
</dbReference>
<organism evidence="2 3">
    <name type="scientific">Marssonina brunnea f. sp. multigermtubi (strain MB_m1)</name>
    <name type="common">Marssonina leaf spot fungus</name>
    <dbReference type="NCBI Taxonomy" id="1072389"/>
    <lineage>
        <taxon>Eukaryota</taxon>
        <taxon>Fungi</taxon>
        <taxon>Dikarya</taxon>
        <taxon>Ascomycota</taxon>
        <taxon>Pezizomycotina</taxon>
        <taxon>Leotiomycetes</taxon>
        <taxon>Helotiales</taxon>
        <taxon>Drepanopezizaceae</taxon>
        <taxon>Drepanopeziza</taxon>
    </lineage>
</organism>
<proteinExistence type="predicted"/>
<evidence type="ECO:0000313" key="2">
    <source>
        <dbReference type="EMBL" id="EKD15301.1"/>
    </source>
</evidence>
<evidence type="ECO:0000313" key="3">
    <source>
        <dbReference type="Proteomes" id="UP000006753"/>
    </source>
</evidence>
<dbReference type="Pfam" id="PF19287">
    <property type="entry name" value="DUF5910"/>
    <property type="match status" value="1"/>
</dbReference>
<accession>K1WQL9</accession>
<dbReference type="KEGG" id="mbe:MBM_06517"/>
<dbReference type="GeneID" id="18762452"/>
<dbReference type="Proteomes" id="UP000006753">
    <property type="component" value="Unassembled WGS sequence"/>
</dbReference>
<dbReference type="AlphaFoldDB" id="K1WQL9"/>
<keyword evidence="1" id="KW-0732">Signal</keyword>
<sequence length="209" mass="24124">MLRPNFILAILIALSFLFDRAQAVFGLRPGMFRGEVIGYASVLEDEAIRINQNNKPFVENPTRQAQLGEGFYMVSRPGIWRGIEGAWYCAVRANTEKMKGIDKIYIPEYYRAVPSNKRQRLYSQGEDVIMEYLASEDLLTPGEALRFGPILGSHSQLQMLIPTTVINDDKLSLWAKCFKSEFELREYTNEEIDWQHREDWEIKGIPVPE</sequence>
<evidence type="ECO:0000256" key="1">
    <source>
        <dbReference type="SAM" id="SignalP"/>
    </source>
</evidence>
<dbReference type="RefSeq" id="XP_007294406.1">
    <property type="nucleotide sequence ID" value="XM_007294344.1"/>
</dbReference>
<dbReference type="InParanoid" id="K1WQL9"/>
<dbReference type="OrthoDB" id="4540223at2759"/>
<feature type="chain" id="PRO_5003854601" evidence="1">
    <location>
        <begin position="24"/>
        <end position="209"/>
    </location>
</feature>
<keyword evidence="3" id="KW-1185">Reference proteome</keyword>
<dbReference type="HOGENOM" id="CLU_091777_0_1_1"/>
<gene>
    <name evidence="2" type="ORF">MBM_06517</name>
</gene>